<sequence>MVALPPYARAMGMFVVEAHDSAAPASPVVAMDFSECNTGRPGFLHGGAIGGLLEMAGFATLHAHLEREGIDAQVRLKPVNISIEYLRSGLPERIFACGEVVRAGRRVANVRVEAWQADRSKSVASCWMNFLIAPKKVAAE</sequence>
<keyword evidence="3" id="KW-1185">Reference proteome</keyword>
<reference evidence="2 3" key="1">
    <citation type="submission" date="2020-04" db="EMBL/GenBank/DDBJ databases">
        <title>Novosphingobium sp. TW-4 isolated from soil.</title>
        <authorList>
            <person name="Dahal R.H."/>
            <person name="Chaudhary D.K."/>
        </authorList>
    </citation>
    <scope>NUCLEOTIDE SEQUENCE [LARGE SCALE GENOMIC DNA]</scope>
    <source>
        <strain evidence="2 3">TW-4</strain>
    </source>
</reference>
<dbReference type="Gene3D" id="3.10.129.10">
    <property type="entry name" value="Hotdog Thioesterase"/>
    <property type="match status" value="1"/>
</dbReference>
<organism evidence="2 3">
    <name type="scientific">Novosphingobium olei</name>
    <dbReference type="NCBI Taxonomy" id="2728851"/>
    <lineage>
        <taxon>Bacteria</taxon>
        <taxon>Pseudomonadati</taxon>
        <taxon>Pseudomonadota</taxon>
        <taxon>Alphaproteobacteria</taxon>
        <taxon>Sphingomonadales</taxon>
        <taxon>Sphingomonadaceae</taxon>
        <taxon>Novosphingobium</taxon>
    </lineage>
</organism>
<gene>
    <name evidence="2" type="ORF">HHL27_02565</name>
</gene>
<feature type="domain" description="Thioesterase" evidence="1">
    <location>
        <begin position="42"/>
        <end position="120"/>
    </location>
</feature>
<dbReference type="CDD" id="cd03443">
    <property type="entry name" value="PaaI_thioesterase"/>
    <property type="match status" value="1"/>
</dbReference>
<accession>A0A7Y0BLG7</accession>
<comment type="caution">
    <text evidence="2">The sequence shown here is derived from an EMBL/GenBank/DDBJ whole genome shotgun (WGS) entry which is preliminary data.</text>
</comment>
<protein>
    <submittedName>
        <fullName evidence="2">PaaI family thioesterase</fullName>
    </submittedName>
</protein>
<evidence type="ECO:0000313" key="3">
    <source>
        <dbReference type="Proteomes" id="UP000583556"/>
    </source>
</evidence>
<evidence type="ECO:0000259" key="1">
    <source>
        <dbReference type="Pfam" id="PF03061"/>
    </source>
</evidence>
<dbReference type="InterPro" id="IPR006683">
    <property type="entry name" value="Thioestr_dom"/>
</dbReference>
<dbReference type="EMBL" id="JABBGM010000001">
    <property type="protein sequence ID" value="NML92552.1"/>
    <property type="molecule type" value="Genomic_DNA"/>
</dbReference>
<dbReference type="SUPFAM" id="SSF54637">
    <property type="entry name" value="Thioesterase/thiol ester dehydrase-isomerase"/>
    <property type="match status" value="1"/>
</dbReference>
<dbReference type="GO" id="GO:0016790">
    <property type="term" value="F:thiolester hydrolase activity"/>
    <property type="evidence" value="ECO:0007669"/>
    <property type="project" value="UniProtKB-ARBA"/>
</dbReference>
<proteinExistence type="predicted"/>
<dbReference type="RefSeq" id="WP_169492090.1">
    <property type="nucleotide sequence ID" value="NZ_AP029021.1"/>
</dbReference>
<name>A0A7Y0BLG7_9SPHN</name>
<dbReference type="InterPro" id="IPR029069">
    <property type="entry name" value="HotDog_dom_sf"/>
</dbReference>
<dbReference type="Proteomes" id="UP000583556">
    <property type="component" value="Unassembled WGS sequence"/>
</dbReference>
<evidence type="ECO:0000313" key="2">
    <source>
        <dbReference type="EMBL" id="NML92552.1"/>
    </source>
</evidence>
<dbReference type="AlphaFoldDB" id="A0A7Y0BLG7"/>
<dbReference type="Pfam" id="PF03061">
    <property type="entry name" value="4HBT"/>
    <property type="match status" value="1"/>
</dbReference>